<gene>
    <name evidence="1" type="ORF">OCBIM_22007392mg</name>
</gene>
<organism evidence="1">
    <name type="scientific">Octopus bimaculoides</name>
    <name type="common">California two-spotted octopus</name>
    <dbReference type="NCBI Taxonomy" id="37653"/>
    <lineage>
        <taxon>Eukaryota</taxon>
        <taxon>Metazoa</taxon>
        <taxon>Spiralia</taxon>
        <taxon>Lophotrochozoa</taxon>
        <taxon>Mollusca</taxon>
        <taxon>Cephalopoda</taxon>
        <taxon>Coleoidea</taxon>
        <taxon>Octopodiformes</taxon>
        <taxon>Octopoda</taxon>
        <taxon>Incirrata</taxon>
        <taxon>Octopodidae</taxon>
        <taxon>Octopus</taxon>
    </lineage>
</organism>
<dbReference type="EMBL" id="KQ426321">
    <property type="protein sequence ID" value="KOF68387.1"/>
    <property type="molecule type" value="Genomic_DNA"/>
</dbReference>
<reference evidence="1" key="1">
    <citation type="submission" date="2015-07" db="EMBL/GenBank/DDBJ databases">
        <title>MeaNS - Measles Nucleotide Surveillance Program.</title>
        <authorList>
            <person name="Tran T."/>
            <person name="Druce J."/>
        </authorList>
    </citation>
    <scope>NUCLEOTIDE SEQUENCE</scope>
    <source>
        <strain evidence="1">UCB-OBI-ISO-001</strain>
        <tissue evidence="1">Gonad</tissue>
    </source>
</reference>
<dbReference type="AlphaFoldDB" id="A0A0L8FUK9"/>
<evidence type="ECO:0000313" key="1">
    <source>
        <dbReference type="EMBL" id="KOF68387.1"/>
    </source>
</evidence>
<sequence length="65" mass="7872">MHTHTCTHTFHCKILKLAFAPSIELSITEQFSKYDIGMLFVQTFRMEHHLLYFDQEYLRRLIRPS</sequence>
<proteinExistence type="predicted"/>
<name>A0A0L8FUK9_OCTBM</name>
<accession>A0A0L8FUK9</accession>
<protein>
    <submittedName>
        <fullName evidence="1">Uncharacterized protein</fullName>
    </submittedName>
</protein>